<accession>A0A8I1JF73</accession>
<keyword evidence="2" id="KW-0813">Transport</keyword>
<dbReference type="PANTHER" id="PTHR11384">
    <property type="entry name" value="ATP-BINDING CASSETTE, SUB-FAMILY D MEMBER"/>
    <property type="match status" value="1"/>
</dbReference>
<sequence length="578" mass="65763">MTPYTSIVDGSTRPLPSETLIHSKANRPTIGELLFPFWKSNESWRAVGLLFVVVSISLSSAYGFVSLNGIQGKLTDALIALNWEATKPLFIWSLLLGTLTLLLPIVSTYCVGYLGIRWRTWMTQMYLERWTRSAHFYALERDGAITNADQRIAEDISMFTERSLMLLTAVIDVVVNTVTYTLLLWTIAGSLNLYFFSYSFSLTGYMVYAAYLYCIGNILLSHWLGKTLIGLNMHRQTVEANFRYQGMQVREYAEQIAFYRGGEREKHHLLELFARIRANSMILLARTSKVMFGQNFYTNAFTLLPTLLALPLLLEGKITYGDMITIVGAYGMLSGALSFFPQAYISFTDWMALTNRLRDFQWAINKVESQESSLEYISDHHQALCCEQLTLFTPLGEKLVQLDSWIVERGQRWLITGRSGSGKSTLLRACAGLWPYGTGRLYLPDSRRSLFIPQKSYIPTGSLKEALCYPQSKDQFADEECRRVLTDCYLPHLSGSLSVHQRWNQTLSGGEQQRLALARALLQRPEYIFLDEATSAMDRETEFNIYTTLIAQLSNSTFISVAHHESLARFHSHTLDLN</sequence>
<evidence type="ECO:0000259" key="10">
    <source>
        <dbReference type="PROSITE" id="PS50929"/>
    </source>
</evidence>
<feature type="transmembrane region" description="Helical" evidence="8">
    <location>
        <begin position="296"/>
        <end position="314"/>
    </location>
</feature>
<dbReference type="PANTHER" id="PTHR11384:SF59">
    <property type="entry name" value="LYSOSOMAL COBALAMIN TRANSPORTER ABCD4"/>
    <property type="match status" value="1"/>
</dbReference>
<feature type="transmembrane region" description="Helical" evidence="8">
    <location>
        <begin position="205"/>
        <end position="225"/>
    </location>
</feature>
<dbReference type="SUPFAM" id="SSF90123">
    <property type="entry name" value="ABC transporter transmembrane region"/>
    <property type="match status" value="1"/>
</dbReference>
<proteinExistence type="predicted"/>
<keyword evidence="3 8" id="KW-0812">Transmembrane</keyword>
<evidence type="ECO:0000256" key="7">
    <source>
        <dbReference type="ARBA" id="ARBA00023136"/>
    </source>
</evidence>
<dbReference type="PROSITE" id="PS50929">
    <property type="entry name" value="ABC_TM1F"/>
    <property type="match status" value="1"/>
</dbReference>
<evidence type="ECO:0000256" key="8">
    <source>
        <dbReference type="SAM" id="Phobius"/>
    </source>
</evidence>
<evidence type="ECO:0000256" key="6">
    <source>
        <dbReference type="ARBA" id="ARBA00022989"/>
    </source>
</evidence>
<dbReference type="GO" id="GO:0005524">
    <property type="term" value="F:ATP binding"/>
    <property type="evidence" value="ECO:0007669"/>
    <property type="project" value="UniProtKB-KW"/>
</dbReference>
<evidence type="ECO:0000256" key="5">
    <source>
        <dbReference type="ARBA" id="ARBA00022840"/>
    </source>
</evidence>
<name>A0A8I1JF73_9PSED</name>
<dbReference type="AlphaFoldDB" id="A0A8I1JF73"/>
<evidence type="ECO:0000256" key="4">
    <source>
        <dbReference type="ARBA" id="ARBA00022741"/>
    </source>
</evidence>
<gene>
    <name evidence="11" type="ORF">YA0853_23940</name>
</gene>
<feature type="transmembrane region" description="Helical" evidence="8">
    <location>
        <begin position="90"/>
        <end position="116"/>
    </location>
</feature>
<feature type="domain" description="ABC transporter" evidence="9">
    <location>
        <begin position="384"/>
        <end position="578"/>
    </location>
</feature>
<dbReference type="InterPro" id="IPR011527">
    <property type="entry name" value="ABC1_TM_dom"/>
</dbReference>
<reference evidence="11" key="1">
    <citation type="submission" date="2020-12" db="EMBL/GenBank/DDBJ databases">
        <title>Comparative genomic insights into the epidemiology and virulence of plant pathogenic Pseudomonads from Turkey.</title>
        <authorList>
            <person name="Dillon M."/>
            <person name="Ruiz-Bedoya T."/>
            <person name="Bendalovic-Torma C."/>
            <person name="Guttman K.M."/>
            <person name="Kwak H."/>
            <person name="Middleton M.A."/>
            <person name="Wang P.W."/>
            <person name="Horuz S."/>
            <person name="Aysan Y."/>
            <person name="Guttman D.S."/>
        </authorList>
    </citation>
    <scope>NUCLEOTIDE SEQUENCE</scope>
    <source>
        <strain evidence="11">S5_IA_3a</strain>
    </source>
</reference>
<dbReference type="GO" id="GO:0005886">
    <property type="term" value="C:plasma membrane"/>
    <property type="evidence" value="ECO:0007669"/>
    <property type="project" value="UniProtKB-SubCell"/>
</dbReference>
<dbReference type="Pfam" id="PF00005">
    <property type="entry name" value="ABC_tran"/>
    <property type="match status" value="1"/>
</dbReference>
<dbReference type="PROSITE" id="PS00211">
    <property type="entry name" value="ABC_TRANSPORTER_1"/>
    <property type="match status" value="1"/>
</dbReference>
<dbReference type="InterPro" id="IPR050835">
    <property type="entry name" value="ABC_transporter_sub-D"/>
</dbReference>
<dbReference type="GO" id="GO:0140359">
    <property type="term" value="F:ABC-type transporter activity"/>
    <property type="evidence" value="ECO:0007669"/>
    <property type="project" value="InterPro"/>
</dbReference>
<comment type="subcellular location">
    <subcellularLocation>
        <location evidence="1">Cell membrane</location>
        <topology evidence="1">Multi-pass membrane protein</topology>
    </subcellularLocation>
</comment>
<dbReference type="GO" id="GO:0016887">
    <property type="term" value="F:ATP hydrolysis activity"/>
    <property type="evidence" value="ECO:0007669"/>
    <property type="project" value="InterPro"/>
</dbReference>
<comment type="caution">
    <text evidence="11">The sequence shown here is derived from an EMBL/GenBank/DDBJ whole genome shotgun (WGS) entry which is preliminary data.</text>
</comment>
<dbReference type="PROSITE" id="PS50893">
    <property type="entry name" value="ABC_TRANSPORTER_2"/>
    <property type="match status" value="1"/>
</dbReference>
<evidence type="ECO:0000313" key="12">
    <source>
        <dbReference type="Proteomes" id="UP000645865"/>
    </source>
</evidence>
<keyword evidence="7 8" id="KW-0472">Membrane</keyword>
<feature type="transmembrane region" description="Helical" evidence="8">
    <location>
        <begin position="164"/>
        <end position="185"/>
    </location>
</feature>
<keyword evidence="5 11" id="KW-0067">ATP-binding</keyword>
<dbReference type="Gene3D" id="3.40.50.300">
    <property type="entry name" value="P-loop containing nucleotide triphosphate hydrolases"/>
    <property type="match status" value="1"/>
</dbReference>
<dbReference type="SMART" id="SM00382">
    <property type="entry name" value="AAA"/>
    <property type="match status" value="1"/>
</dbReference>
<dbReference type="Pfam" id="PF06472">
    <property type="entry name" value="ABC_membrane_2"/>
    <property type="match status" value="1"/>
</dbReference>
<dbReference type="CDD" id="cd03223">
    <property type="entry name" value="ABCD_peroxisomal_ALDP"/>
    <property type="match status" value="1"/>
</dbReference>
<dbReference type="InterPro" id="IPR003439">
    <property type="entry name" value="ABC_transporter-like_ATP-bd"/>
</dbReference>
<evidence type="ECO:0000313" key="11">
    <source>
        <dbReference type="EMBL" id="MBI6626687.1"/>
    </source>
</evidence>
<dbReference type="InterPro" id="IPR027417">
    <property type="entry name" value="P-loop_NTPase"/>
</dbReference>
<feature type="transmembrane region" description="Helical" evidence="8">
    <location>
        <begin position="326"/>
        <end position="347"/>
    </location>
</feature>
<protein>
    <submittedName>
        <fullName evidence="11">ABC transporter ATP-binding protein/permease</fullName>
    </submittedName>
</protein>
<dbReference type="Gene3D" id="1.20.1560.10">
    <property type="entry name" value="ABC transporter type 1, transmembrane domain"/>
    <property type="match status" value="1"/>
</dbReference>
<evidence type="ECO:0000256" key="2">
    <source>
        <dbReference type="ARBA" id="ARBA00022448"/>
    </source>
</evidence>
<dbReference type="SUPFAM" id="SSF52540">
    <property type="entry name" value="P-loop containing nucleoside triphosphate hydrolases"/>
    <property type="match status" value="1"/>
</dbReference>
<keyword evidence="6 8" id="KW-1133">Transmembrane helix</keyword>
<keyword evidence="4" id="KW-0547">Nucleotide-binding</keyword>
<feature type="transmembrane region" description="Helical" evidence="8">
    <location>
        <begin position="47"/>
        <end position="70"/>
    </location>
</feature>
<dbReference type="RefSeq" id="WP_198712524.1">
    <property type="nucleotide sequence ID" value="NZ_JAEILH010000040.1"/>
</dbReference>
<dbReference type="EMBL" id="JAEILH010000040">
    <property type="protein sequence ID" value="MBI6626687.1"/>
    <property type="molecule type" value="Genomic_DNA"/>
</dbReference>
<dbReference type="InterPro" id="IPR003593">
    <property type="entry name" value="AAA+_ATPase"/>
</dbReference>
<evidence type="ECO:0000256" key="3">
    <source>
        <dbReference type="ARBA" id="ARBA00022692"/>
    </source>
</evidence>
<dbReference type="InterPro" id="IPR036640">
    <property type="entry name" value="ABC1_TM_sf"/>
</dbReference>
<dbReference type="InterPro" id="IPR017871">
    <property type="entry name" value="ABC_transporter-like_CS"/>
</dbReference>
<evidence type="ECO:0000259" key="9">
    <source>
        <dbReference type="PROSITE" id="PS50893"/>
    </source>
</evidence>
<organism evidence="11 12">
    <name type="scientific">Pseudomonas rhodesiae</name>
    <dbReference type="NCBI Taxonomy" id="76760"/>
    <lineage>
        <taxon>Bacteria</taxon>
        <taxon>Pseudomonadati</taxon>
        <taxon>Pseudomonadota</taxon>
        <taxon>Gammaproteobacteria</taxon>
        <taxon>Pseudomonadales</taxon>
        <taxon>Pseudomonadaceae</taxon>
        <taxon>Pseudomonas</taxon>
    </lineage>
</organism>
<dbReference type="Proteomes" id="UP000645865">
    <property type="component" value="Unassembled WGS sequence"/>
</dbReference>
<evidence type="ECO:0000256" key="1">
    <source>
        <dbReference type="ARBA" id="ARBA00004651"/>
    </source>
</evidence>
<feature type="domain" description="ABC transmembrane type-1" evidence="10">
    <location>
        <begin position="46"/>
        <end position="349"/>
    </location>
</feature>